<evidence type="ECO:0000313" key="2">
    <source>
        <dbReference type="Proteomes" id="UP001049518"/>
    </source>
</evidence>
<sequence length="68" mass="7524">MVGVRGSAGDRVNRGRLGPKDLYGWQAAQGARDTGLPRVVERCHPDTLRQMRWANAHLKQISAQVLNS</sequence>
<keyword evidence="2" id="KW-1185">Reference proteome</keyword>
<dbReference type="RefSeq" id="WP_231335925.1">
    <property type="nucleotide sequence ID" value="NZ_CP059572.1"/>
</dbReference>
<protein>
    <recommendedName>
        <fullName evidence="3">Transposase</fullName>
    </recommendedName>
</protein>
<name>A0ABX8QW86_9ACTN</name>
<reference evidence="1" key="1">
    <citation type="submission" date="2020-07" db="EMBL/GenBank/DDBJ databases">
        <authorList>
            <person name="Tarantini F.S."/>
            <person name="Hong K.W."/>
            <person name="Chan K.G."/>
        </authorList>
    </citation>
    <scope>NUCLEOTIDE SEQUENCE</scope>
    <source>
        <strain evidence="1">32-07</strain>
    </source>
</reference>
<dbReference type="Proteomes" id="UP001049518">
    <property type="component" value="Chromosome"/>
</dbReference>
<gene>
    <name evidence="1" type="ORF">AGRA3207_003647</name>
</gene>
<evidence type="ECO:0000313" key="1">
    <source>
        <dbReference type="EMBL" id="QXJ22616.1"/>
    </source>
</evidence>
<evidence type="ECO:0008006" key="3">
    <source>
        <dbReference type="Google" id="ProtNLM"/>
    </source>
</evidence>
<organism evidence="1 2">
    <name type="scientific">Actinomadura graeca</name>
    <dbReference type="NCBI Taxonomy" id="2750812"/>
    <lineage>
        <taxon>Bacteria</taxon>
        <taxon>Bacillati</taxon>
        <taxon>Actinomycetota</taxon>
        <taxon>Actinomycetes</taxon>
        <taxon>Streptosporangiales</taxon>
        <taxon>Thermomonosporaceae</taxon>
        <taxon>Actinomadura</taxon>
    </lineage>
</organism>
<accession>A0ABX8QW86</accession>
<dbReference type="EMBL" id="CP059572">
    <property type="protein sequence ID" value="QXJ22616.1"/>
    <property type="molecule type" value="Genomic_DNA"/>
</dbReference>
<proteinExistence type="predicted"/>